<evidence type="ECO:0000259" key="7">
    <source>
        <dbReference type="PROSITE" id="PS50109"/>
    </source>
</evidence>
<dbReference type="PRINTS" id="PR00344">
    <property type="entry name" value="BCTRLSENSOR"/>
</dbReference>
<dbReference type="SUPFAM" id="SSF47384">
    <property type="entry name" value="Homodimeric domain of signal transducing histidine kinase"/>
    <property type="match status" value="2"/>
</dbReference>
<dbReference type="SUPFAM" id="SSF52172">
    <property type="entry name" value="CheY-like"/>
    <property type="match status" value="1"/>
</dbReference>
<dbReference type="Pfam" id="PF02518">
    <property type="entry name" value="HATPase_c"/>
    <property type="match status" value="1"/>
</dbReference>
<proteinExistence type="predicted"/>
<dbReference type="PANTHER" id="PTHR43547:SF2">
    <property type="entry name" value="HYBRID SIGNAL TRANSDUCTION HISTIDINE KINASE C"/>
    <property type="match status" value="1"/>
</dbReference>
<protein>
    <recommendedName>
        <fullName evidence="2">histidine kinase</fullName>
        <ecNumber evidence="2">2.7.13.3</ecNumber>
    </recommendedName>
</protein>
<dbReference type="Gene3D" id="1.10.287.130">
    <property type="match status" value="2"/>
</dbReference>
<dbReference type="SMART" id="SM00388">
    <property type="entry name" value="HisKA"/>
    <property type="match status" value="2"/>
</dbReference>
<dbReference type="Pfam" id="PF00072">
    <property type="entry name" value="Response_reg"/>
    <property type="match status" value="1"/>
</dbReference>
<keyword evidence="4" id="KW-0808">Transferase</keyword>
<evidence type="ECO:0000256" key="2">
    <source>
        <dbReference type="ARBA" id="ARBA00012438"/>
    </source>
</evidence>
<reference evidence="9 10" key="1">
    <citation type="submission" date="2018-06" db="EMBL/GenBank/DDBJ databases">
        <title>Comparative genomics reveals the genomic features of Rhizophagus irregularis, R. cerebriforme, R. diaphanum and Gigaspora rosea, and their symbiotic lifestyle signature.</title>
        <authorList>
            <person name="Morin E."/>
            <person name="San Clemente H."/>
            <person name="Chen E.C.H."/>
            <person name="De La Providencia I."/>
            <person name="Hainaut M."/>
            <person name="Kuo A."/>
            <person name="Kohler A."/>
            <person name="Murat C."/>
            <person name="Tang N."/>
            <person name="Roy S."/>
            <person name="Loubradou J."/>
            <person name="Henrissat B."/>
            <person name="Grigoriev I.V."/>
            <person name="Corradi N."/>
            <person name="Roux C."/>
            <person name="Martin F.M."/>
        </authorList>
    </citation>
    <scope>NUCLEOTIDE SEQUENCE [LARGE SCALE GENOMIC DNA]</scope>
    <source>
        <strain evidence="9 10">DAOM 194757</strain>
    </source>
</reference>
<dbReference type="Pfam" id="PF00512">
    <property type="entry name" value="HisKA"/>
    <property type="match status" value="2"/>
</dbReference>
<evidence type="ECO:0000256" key="6">
    <source>
        <dbReference type="PROSITE-ProRule" id="PRU00169"/>
    </source>
</evidence>
<dbReference type="EMBL" id="QKWP01000043">
    <property type="protein sequence ID" value="RIB29215.1"/>
    <property type="molecule type" value="Genomic_DNA"/>
</dbReference>
<dbReference type="InterPro" id="IPR011006">
    <property type="entry name" value="CheY-like_superfamily"/>
</dbReference>
<dbReference type="AlphaFoldDB" id="A0A397W391"/>
<dbReference type="PROSITE" id="PS50110">
    <property type="entry name" value="RESPONSE_REGULATORY"/>
    <property type="match status" value="1"/>
</dbReference>
<dbReference type="CDD" id="cd17574">
    <property type="entry name" value="REC_OmpR"/>
    <property type="match status" value="1"/>
</dbReference>
<sequence>MTNNSISNNENSNLLERFYNYDWSSTSLGPIDSWEPQIKSVLDLCFISGFPTYINMGQDWITIYNEATIPVMKSKHPHAFIKPAIEIWGHEIPQFITDLNRVRESGKGTYGHDNYVEALRDGYKEETYSDYALNPIYKLDGTVWGVISIITESTQKVLNKRRLKTLNKLSCQTADAESLESACQIIMKALQNNQDIPYALIYLIENNKDPKTGFNSSVARLVATTFDEFCKEELIHEKLKRNIPDYFPETHEMIDLTKVPYHDHDTYIEKYAASTYSFLRCDCCWPINLVMKEETPIQVLLKDNSQAILLPIKLKFCNERNLSAVLICGINLLRKLDDKYMEFYKSVLNYVNKILICGMSIEEEKRRAKILADLNHQKDMFFQSISHELKTPLTLLISPLDELINIYSQDTQMKSYLQIIQRNSRRLFKLINTLLQFSKIESGKLEAHFYETDVAKLTRELAINFEDITRKLGLELIIDVPNSDEFNQIENVKVYLDHDMYETIVFNLCSNAIKHTWNGSIRIHLYLDYKNEQKVIVLEVSDTGVGIPKTVLPNIFHRFYRVESQSSRSHEGTGIGLAIIKEFVKHHGGDVTVTSVVNKGTTFKCWFPTGCNHLPINQICYNNEEDYLISNDQKYSKRQLYLEENSQWIQNYSSSIQDNMINKKLISNYNADIDKSDYIISLFSTNSTDNSLNMISKKYQILVVDDNTDMRNYLSDLLKEFNIICAHDGQNAIQILSRLDKLPHLILSDIMMPNMNGYELLDTIRSNIKTQLIPIIFLTAKAGEESSIKGNLFLFFLLEIFIISYGPSTSNISNGTIVALYENLEKKPLKAELFQNEEIINLDSQNIQPQDFLNNNSGIEISLNTYCTNTCKNVSMLLSGIKMNNKLIEANLEKEIQIKAETIANKIKTQILAKISHKLRTPLGAIIGLIPCFNYSTLTDDQKDMINIIQHISDFVLSIVNEILNATELETYQITLAITTFDLLDLFEKVIEQFTKDKQVKFILNYDTENLPRYIKSNPERNQDSIESELSICKHLITINSGEFKAKSQLGKENIFWFTWNIDLLENIQ</sequence>
<organism evidence="9 10">
    <name type="scientific">Gigaspora rosea</name>
    <dbReference type="NCBI Taxonomy" id="44941"/>
    <lineage>
        <taxon>Eukaryota</taxon>
        <taxon>Fungi</taxon>
        <taxon>Fungi incertae sedis</taxon>
        <taxon>Mucoromycota</taxon>
        <taxon>Glomeromycotina</taxon>
        <taxon>Glomeromycetes</taxon>
        <taxon>Diversisporales</taxon>
        <taxon>Gigasporaceae</taxon>
        <taxon>Gigaspora</taxon>
    </lineage>
</organism>
<keyword evidence="3 6" id="KW-0597">Phosphoprotein</keyword>
<dbReference type="InterPro" id="IPR003594">
    <property type="entry name" value="HATPase_dom"/>
</dbReference>
<dbReference type="STRING" id="44941.A0A397W391"/>
<dbReference type="InterPro" id="IPR036890">
    <property type="entry name" value="HATPase_C_sf"/>
</dbReference>
<dbReference type="EC" id="2.7.13.3" evidence="2"/>
<dbReference type="Proteomes" id="UP000266673">
    <property type="component" value="Unassembled WGS sequence"/>
</dbReference>
<dbReference type="InterPro" id="IPR004358">
    <property type="entry name" value="Sig_transdc_His_kin-like_C"/>
</dbReference>
<comment type="caution">
    <text evidence="9">The sequence shown here is derived from an EMBL/GenBank/DDBJ whole genome shotgun (WGS) entry which is preliminary data.</text>
</comment>
<dbReference type="SMART" id="SM00448">
    <property type="entry name" value="REC"/>
    <property type="match status" value="1"/>
</dbReference>
<feature type="modified residue" description="4-aspartylphosphate" evidence="6">
    <location>
        <position position="749"/>
    </location>
</feature>
<dbReference type="CDD" id="cd00082">
    <property type="entry name" value="HisKA"/>
    <property type="match status" value="2"/>
</dbReference>
<feature type="domain" description="Response regulatory" evidence="8">
    <location>
        <begin position="700"/>
        <end position="820"/>
    </location>
</feature>
<evidence type="ECO:0000313" key="9">
    <source>
        <dbReference type="EMBL" id="RIB29215.1"/>
    </source>
</evidence>
<dbReference type="PANTHER" id="PTHR43547">
    <property type="entry name" value="TWO-COMPONENT HISTIDINE KINASE"/>
    <property type="match status" value="1"/>
</dbReference>
<dbReference type="GO" id="GO:0000155">
    <property type="term" value="F:phosphorelay sensor kinase activity"/>
    <property type="evidence" value="ECO:0007669"/>
    <property type="project" value="InterPro"/>
</dbReference>
<dbReference type="InterPro" id="IPR005467">
    <property type="entry name" value="His_kinase_dom"/>
</dbReference>
<dbReference type="FunFam" id="3.30.565.10:FF:000006">
    <property type="entry name" value="Sensor histidine kinase WalK"/>
    <property type="match status" value="1"/>
</dbReference>
<accession>A0A397W391</accession>
<dbReference type="InterPro" id="IPR036097">
    <property type="entry name" value="HisK_dim/P_sf"/>
</dbReference>
<evidence type="ECO:0000256" key="3">
    <source>
        <dbReference type="ARBA" id="ARBA00022553"/>
    </source>
</evidence>
<evidence type="ECO:0000256" key="5">
    <source>
        <dbReference type="ARBA" id="ARBA00022777"/>
    </source>
</evidence>
<keyword evidence="10" id="KW-1185">Reference proteome</keyword>
<dbReference type="Gene3D" id="3.30.565.10">
    <property type="entry name" value="Histidine kinase-like ATPase, C-terminal domain"/>
    <property type="match status" value="1"/>
</dbReference>
<dbReference type="Gene3D" id="3.40.50.2300">
    <property type="match status" value="1"/>
</dbReference>
<gene>
    <name evidence="9" type="ORF">C2G38_2155903</name>
</gene>
<evidence type="ECO:0000313" key="10">
    <source>
        <dbReference type="Proteomes" id="UP000266673"/>
    </source>
</evidence>
<dbReference type="PROSITE" id="PS50109">
    <property type="entry name" value="HIS_KIN"/>
    <property type="match status" value="1"/>
</dbReference>
<evidence type="ECO:0000256" key="1">
    <source>
        <dbReference type="ARBA" id="ARBA00000085"/>
    </source>
</evidence>
<evidence type="ECO:0000259" key="8">
    <source>
        <dbReference type="PROSITE" id="PS50110"/>
    </source>
</evidence>
<keyword evidence="5" id="KW-0418">Kinase</keyword>
<dbReference type="OrthoDB" id="60033at2759"/>
<dbReference type="InterPro" id="IPR003661">
    <property type="entry name" value="HisK_dim/P_dom"/>
</dbReference>
<evidence type="ECO:0000256" key="4">
    <source>
        <dbReference type="ARBA" id="ARBA00022679"/>
    </source>
</evidence>
<comment type="catalytic activity">
    <reaction evidence="1">
        <text>ATP + protein L-histidine = ADP + protein N-phospho-L-histidine.</text>
        <dbReference type="EC" id="2.7.13.3"/>
    </reaction>
</comment>
<dbReference type="Gene3D" id="3.30.450.20">
    <property type="entry name" value="PAS domain"/>
    <property type="match status" value="1"/>
</dbReference>
<dbReference type="InterPro" id="IPR001789">
    <property type="entry name" value="Sig_transdc_resp-reg_receiver"/>
</dbReference>
<dbReference type="SUPFAM" id="SSF55874">
    <property type="entry name" value="ATPase domain of HSP90 chaperone/DNA topoisomerase II/histidine kinase"/>
    <property type="match status" value="1"/>
</dbReference>
<dbReference type="SMART" id="SM00387">
    <property type="entry name" value="HATPase_c"/>
    <property type="match status" value="1"/>
</dbReference>
<name>A0A397W391_9GLOM</name>
<feature type="domain" description="Histidine kinase" evidence="7">
    <location>
        <begin position="384"/>
        <end position="611"/>
    </location>
</feature>